<keyword evidence="3" id="KW-1185">Reference proteome</keyword>
<evidence type="ECO:0000313" key="2">
    <source>
        <dbReference type="EMBL" id="KAK5793331.1"/>
    </source>
</evidence>
<comment type="caution">
    <text evidence="2">The sequence shown here is derived from an EMBL/GenBank/DDBJ whole genome shotgun (WGS) entry which is preliminary data.</text>
</comment>
<organism evidence="2 3">
    <name type="scientific">Gossypium arboreum</name>
    <name type="common">Tree cotton</name>
    <name type="synonym">Gossypium nanking</name>
    <dbReference type="NCBI Taxonomy" id="29729"/>
    <lineage>
        <taxon>Eukaryota</taxon>
        <taxon>Viridiplantae</taxon>
        <taxon>Streptophyta</taxon>
        <taxon>Embryophyta</taxon>
        <taxon>Tracheophyta</taxon>
        <taxon>Spermatophyta</taxon>
        <taxon>Magnoliopsida</taxon>
        <taxon>eudicotyledons</taxon>
        <taxon>Gunneridae</taxon>
        <taxon>Pentapetalae</taxon>
        <taxon>rosids</taxon>
        <taxon>malvids</taxon>
        <taxon>Malvales</taxon>
        <taxon>Malvaceae</taxon>
        <taxon>Malvoideae</taxon>
        <taxon>Gossypium</taxon>
    </lineage>
</organism>
<evidence type="ECO:0000313" key="3">
    <source>
        <dbReference type="Proteomes" id="UP001358586"/>
    </source>
</evidence>
<protein>
    <submittedName>
        <fullName evidence="2">Uncharacterized protein</fullName>
    </submittedName>
</protein>
<proteinExistence type="predicted"/>
<dbReference type="Proteomes" id="UP001358586">
    <property type="component" value="Chromosome 10"/>
</dbReference>
<feature type="compositionally biased region" description="Basic and acidic residues" evidence="1">
    <location>
        <begin position="12"/>
        <end position="31"/>
    </location>
</feature>
<evidence type="ECO:0000256" key="1">
    <source>
        <dbReference type="SAM" id="MobiDB-lite"/>
    </source>
</evidence>
<name>A0ABR0NE79_GOSAR</name>
<feature type="region of interest" description="Disordered" evidence="1">
    <location>
        <begin position="1"/>
        <end position="31"/>
    </location>
</feature>
<dbReference type="EMBL" id="JARKNE010000010">
    <property type="protein sequence ID" value="KAK5793331.1"/>
    <property type="molecule type" value="Genomic_DNA"/>
</dbReference>
<reference evidence="2 3" key="1">
    <citation type="submission" date="2023-03" db="EMBL/GenBank/DDBJ databases">
        <title>WGS of Gossypium arboreum.</title>
        <authorList>
            <person name="Yu D."/>
        </authorList>
    </citation>
    <scope>NUCLEOTIDE SEQUENCE [LARGE SCALE GENOMIC DNA]</scope>
    <source>
        <tissue evidence="2">Leaf</tissue>
    </source>
</reference>
<sequence>MCSLSKETFGNEGEKPVADGELSKNNDELGKETESAFRPWMLVEHRSRWRLRDLRESGSKIAGKERLRSRFDTLINEGKTSGGEKGRTNEYNRGLITQSVEIEMNIPDSRDKGIFKIMPNSHNGSMENMGIDSEAQKRIGNAVTVCMGKGALSVQEMNSLRLKSLGKKSKNDAGSDGSLVGSHSKTSPIGLGPYVCPTNDGPFASCASLNLRAVDNHENRMVGKQNTTLILSRPINYQQQFHAMSNADNSQVPLNFDLNCTNFKIENALLNIDNFVNGVDSNLQAKNLDEIKAHFNLAFEGSAGTQDQKFNGKFGAARGGHKNSNVLRGRGSRFKASTNSRVSLADFMEEVAKLISSDLSKEVGTGALVESDPSDLNDS</sequence>
<gene>
    <name evidence="2" type="ORF">PVK06_034474</name>
</gene>
<accession>A0ABR0NE79</accession>